<feature type="domain" description="RNase H type-2" evidence="17">
    <location>
        <begin position="18"/>
        <end position="204"/>
    </location>
</feature>
<dbReference type="Gene3D" id="3.30.420.10">
    <property type="entry name" value="Ribonuclease H-like superfamily/Ribonuclease H"/>
    <property type="match status" value="1"/>
</dbReference>
<dbReference type="CDD" id="cd07182">
    <property type="entry name" value="RNase_HII_bacteria_HII_like"/>
    <property type="match status" value="1"/>
</dbReference>
<dbReference type="PANTHER" id="PTHR10954">
    <property type="entry name" value="RIBONUCLEASE H2 SUBUNIT A"/>
    <property type="match status" value="1"/>
</dbReference>
<evidence type="ECO:0000256" key="8">
    <source>
        <dbReference type="ARBA" id="ARBA00022490"/>
    </source>
</evidence>
<dbReference type="GO" id="GO:0004523">
    <property type="term" value="F:RNA-DNA hybrid ribonuclease activity"/>
    <property type="evidence" value="ECO:0007669"/>
    <property type="project" value="UniProtKB-UniRule"/>
</dbReference>
<evidence type="ECO:0000256" key="9">
    <source>
        <dbReference type="ARBA" id="ARBA00022722"/>
    </source>
</evidence>
<dbReference type="InterPro" id="IPR022898">
    <property type="entry name" value="RNase_HII"/>
</dbReference>
<evidence type="ECO:0000259" key="17">
    <source>
        <dbReference type="PROSITE" id="PS51975"/>
    </source>
</evidence>
<feature type="binding site" evidence="14 15">
    <location>
        <position position="25"/>
    </location>
    <ligand>
        <name>a divalent metal cation</name>
        <dbReference type="ChEBI" id="CHEBI:60240"/>
    </ligand>
</feature>
<dbReference type="HAMAP" id="MF_00052_B">
    <property type="entry name" value="RNase_HII_B"/>
    <property type="match status" value="1"/>
</dbReference>
<evidence type="ECO:0000313" key="18">
    <source>
        <dbReference type="EMBL" id="OGD85545.1"/>
    </source>
</evidence>
<dbReference type="InterPro" id="IPR012337">
    <property type="entry name" value="RNaseH-like_sf"/>
</dbReference>
<evidence type="ECO:0000256" key="4">
    <source>
        <dbReference type="ARBA" id="ARBA00004496"/>
    </source>
</evidence>
<evidence type="ECO:0000256" key="13">
    <source>
        <dbReference type="ARBA" id="ARBA00023211"/>
    </source>
</evidence>
<feature type="binding site" evidence="14 15">
    <location>
        <position position="24"/>
    </location>
    <ligand>
        <name>a divalent metal cation</name>
        <dbReference type="ChEBI" id="CHEBI:60240"/>
    </ligand>
</feature>
<evidence type="ECO:0000256" key="15">
    <source>
        <dbReference type="PROSITE-ProRule" id="PRU01319"/>
    </source>
</evidence>
<comment type="function">
    <text evidence="3 14 16">Endonuclease that specifically degrades the RNA of RNA-DNA hybrids.</text>
</comment>
<evidence type="ECO:0000256" key="1">
    <source>
        <dbReference type="ARBA" id="ARBA00000077"/>
    </source>
</evidence>
<dbReference type="GO" id="GO:0003723">
    <property type="term" value="F:RNA binding"/>
    <property type="evidence" value="ECO:0007669"/>
    <property type="project" value="UniProtKB-UniRule"/>
</dbReference>
<dbReference type="InterPro" id="IPR001352">
    <property type="entry name" value="RNase_HII/HIII"/>
</dbReference>
<dbReference type="InterPro" id="IPR024567">
    <property type="entry name" value="RNase_HII/HIII_dom"/>
</dbReference>
<dbReference type="GO" id="GO:0030145">
    <property type="term" value="F:manganese ion binding"/>
    <property type="evidence" value="ECO:0007669"/>
    <property type="project" value="UniProtKB-UniRule"/>
</dbReference>
<sequence>MILADLDLEKALWEKGHKLVAGIDEVGRGSWAGPLVAAGVIFPKNFTIPAKLADSKQVSKKERKRLAALIRKTAVSINIVEIPVEKINEVGIGKATQLAFRKIVASFNPKPTYCLIDAFHIKYFSKTKQLAIKHGDIKSASIAAASIVAKVYRDDLMEALSQKYPRYGFEKHKGYGTTLHQKTIKKNGFCKIHRTSYNLSFLVS</sequence>
<name>A0A1F5G131_9BACT</name>
<organism evidence="18 19">
    <name type="scientific">Candidatus Curtissbacteria bacterium RIFCSPHIGHO2_01_FULL_41_13</name>
    <dbReference type="NCBI Taxonomy" id="1797745"/>
    <lineage>
        <taxon>Bacteria</taxon>
        <taxon>Candidatus Curtissiibacteriota</taxon>
    </lineage>
</organism>
<evidence type="ECO:0000313" key="19">
    <source>
        <dbReference type="Proteomes" id="UP000177069"/>
    </source>
</evidence>
<evidence type="ECO:0000256" key="10">
    <source>
        <dbReference type="ARBA" id="ARBA00022723"/>
    </source>
</evidence>
<evidence type="ECO:0000256" key="5">
    <source>
        <dbReference type="ARBA" id="ARBA00007383"/>
    </source>
</evidence>
<dbReference type="SUPFAM" id="SSF53098">
    <property type="entry name" value="Ribonuclease H-like"/>
    <property type="match status" value="1"/>
</dbReference>
<feature type="binding site" evidence="14 15">
    <location>
        <position position="117"/>
    </location>
    <ligand>
        <name>a divalent metal cation</name>
        <dbReference type="ChEBI" id="CHEBI:60240"/>
    </ligand>
</feature>
<dbReference type="GO" id="GO:0005737">
    <property type="term" value="C:cytoplasm"/>
    <property type="evidence" value="ECO:0007669"/>
    <property type="project" value="UniProtKB-SubCell"/>
</dbReference>
<keyword evidence="8 14" id="KW-0963">Cytoplasm</keyword>
<evidence type="ECO:0000256" key="7">
    <source>
        <dbReference type="ARBA" id="ARBA00019179"/>
    </source>
</evidence>
<dbReference type="Proteomes" id="UP000177069">
    <property type="component" value="Unassembled WGS sequence"/>
</dbReference>
<dbReference type="PANTHER" id="PTHR10954:SF18">
    <property type="entry name" value="RIBONUCLEASE HII"/>
    <property type="match status" value="1"/>
</dbReference>
<dbReference type="Pfam" id="PF01351">
    <property type="entry name" value="RNase_HII"/>
    <property type="match status" value="1"/>
</dbReference>
<evidence type="ECO:0000256" key="6">
    <source>
        <dbReference type="ARBA" id="ARBA00012180"/>
    </source>
</evidence>
<evidence type="ECO:0000256" key="16">
    <source>
        <dbReference type="RuleBase" id="RU003515"/>
    </source>
</evidence>
<comment type="cofactor">
    <cofactor evidence="2">
        <name>Mg(2+)</name>
        <dbReference type="ChEBI" id="CHEBI:18420"/>
    </cofactor>
</comment>
<dbReference type="PROSITE" id="PS51975">
    <property type="entry name" value="RNASE_H_2"/>
    <property type="match status" value="1"/>
</dbReference>
<keyword evidence="10 14" id="KW-0479">Metal-binding</keyword>
<comment type="cofactor">
    <cofactor evidence="14 15">
        <name>Mn(2+)</name>
        <dbReference type="ChEBI" id="CHEBI:29035"/>
    </cofactor>
    <cofactor evidence="14 15">
        <name>Mg(2+)</name>
        <dbReference type="ChEBI" id="CHEBI:18420"/>
    </cofactor>
    <text evidence="14 15">Manganese or magnesium. Binds 1 divalent metal ion per monomer in the absence of substrate. May bind a second metal ion after substrate binding.</text>
</comment>
<dbReference type="EMBL" id="MFBA01000023">
    <property type="protein sequence ID" value="OGD85545.1"/>
    <property type="molecule type" value="Genomic_DNA"/>
</dbReference>
<reference evidence="18 19" key="1">
    <citation type="journal article" date="2016" name="Nat. Commun.">
        <title>Thousands of microbial genomes shed light on interconnected biogeochemical processes in an aquifer system.</title>
        <authorList>
            <person name="Anantharaman K."/>
            <person name="Brown C.T."/>
            <person name="Hug L.A."/>
            <person name="Sharon I."/>
            <person name="Castelle C.J."/>
            <person name="Probst A.J."/>
            <person name="Thomas B.C."/>
            <person name="Singh A."/>
            <person name="Wilkins M.J."/>
            <person name="Karaoz U."/>
            <person name="Brodie E.L."/>
            <person name="Williams K.H."/>
            <person name="Hubbard S.S."/>
            <person name="Banfield J.F."/>
        </authorList>
    </citation>
    <scope>NUCLEOTIDE SEQUENCE [LARGE SCALE GENOMIC DNA]</scope>
</reference>
<comment type="catalytic activity">
    <reaction evidence="1 14 15 16">
        <text>Endonucleolytic cleavage to 5'-phosphomonoester.</text>
        <dbReference type="EC" id="3.1.26.4"/>
    </reaction>
</comment>
<protein>
    <recommendedName>
        <fullName evidence="7 14">Ribonuclease HII</fullName>
        <shortName evidence="14">RNase HII</shortName>
        <ecNumber evidence="6 14">3.1.26.4</ecNumber>
    </recommendedName>
</protein>
<comment type="similarity">
    <text evidence="5 14 16">Belongs to the RNase HII family.</text>
</comment>
<comment type="subcellular location">
    <subcellularLocation>
        <location evidence="4 14">Cytoplasm</location>
    </subcellularLocation>
</comment>
<dbReference type="AlphaFoldDB" id="A0A1F5G131"/>
<dbReference type="EC" id="3.1.26.4" evidence="6 14"/>
<dbReference type="GO" id="GO:0006298">
    <property type="term" value="P:mismatch repair"/>
    <property type="evidence" value="ECO:0007669"/>
    <property type="project" value="TreeGrafter"/>
</dbReference>
<dbReference type="GO" id="GO:0043137">
    <property type="term" value="P:DNA replication, removal of RNA primer"/>
    <property type="evidence" value="ECO:0007669"/>
    <property type="project" value="TreeGrafter"/>
</dbReference>
<keyword evidence="12 14" id="KW-0378">Hydrolase</keyword>
<proteinExistence type="inferred from homology"/>
<evidence type="ECO:0000256" key="14">
    <source>
        <dbReference type="HAMAP-Rule" id="MF_00052"/>
    </source>
</evidence>
<evidence type="ECO:0000256" key="3">
    <source>
        <dbReference type="ARBA" id="ARBA00004065"/>
    </source>
</evidence>
<accession>A0A1F5G131</accession>
<gene>
    <name evidence="14" type="primary">rnhB</name>
    <name evidence="18" type="ORF">A2696_03230</name>
</gene>
<comment type="caution">
    <text evidence="18">The sequence shown here is derived from an EMBL/GenBank/DDBJ whole genome shotgun (WGS) entry which is preliminary data.</text>
</comment>
<keyword evidence="9 14" id="KW-0540">Nuclease</keyword>
<evidence type="ECO:0000256" key="11">
    <source>
        <dbReference type="ARBA" id="ARBA00022759"/>
    </source>
</evidence>
<evidence type="ECO:0000256" key="12">
    <source>
        <dbReference type="ARBA" id="ARBA00022801"/>
    </source>
</evidence>
<dbReference type="GO" id="GO:0032299">
    <property type="term" value="C:ribonuclease H2 complex"/>
    <property type="evidence" value="ECO:0007669"/>
    <property type="project" value="TreeGrafter"/>
</dbReference>
<keyword evidence="11 14" id="KW-0255">Endonuclease</keyword>
<dbReference type="NCBIfam" id="NF000595">
    <property type="entry name" value="PRK00015.1-3"/>
    <property type="match status" value="1"/>
</dbReference>
<keyword evidence="13 14" id="KW-0464">Manganese</keyword>
<evidence type="ECO:0000256" key="2">
    <source>
        <dbReference type="ARBA" id="ARBA00001946"/>
    </source>
</evidence>
<dbReference type="InterPro" id="IPR036397">
    <property type="entry name" value="RNaseH_sf"/>
</dbReference>